<accession>A0A4R0RD92</accession>
<dbReference type="EMBL" id="RWJN01000150">
    <property type="protein sequence ID" value="TCD66090.1"/>
    <property type="molecule type" value="Genomic_DNA"/>
</dbReference>
<comment type="caution">
    <text evidence="3">The sequence shown here is derived from an EMBL/GenBank/DDBJ whole genome shotgun (WGS) entry which is preliminary data.</text>
</comment>
<dbReference type="GO" id="GO:0051879">
    <property type="term" value="F:Hsp90 protein binding"/>
    <property type="evidence" value="ECO:0007669"/>
    <property type="project" value="TreeGrafter"/>
</dbReference>
<dbReference type="InterPro" id="IPR011990">
    <property type="entry name" value="TPR-like_helical_dom_sf"/>
</dbReference>
<evidence type="ECO:0000256" key="1">
    <source>
        <dbReference type="ARBA" id="ARBA00022737"/>
    </source>
</evidence>
<keyword evidence="1" id="KW-0677">Repeat</keyword>
<dbReference type="Proteomes" id="UP000292702">
    <property type="component" value="Unassembled WGS sequence"/>
</dbReference>
<sequence>MPPRRVKTRTDTIAKAFGDHPGVASAVENILGGSSSQVRPGAADGGIMRMLANSDPKDVETLVEALTKMDKNTNLEGFDYTKVPVKPMSFWVVQMMHMGFVDKNGALQETYVAGSQPTFQLIIYDETGGFRVCEQPESPGLPSSNFVLRCIQRAIASPMPPLRKSLPEMLLIALKLEPHIPSLRPFLDSLPAPFSWRIETPEEAQEVADGVDTKNKAGVAQGLRTAEREKASGNAAIARKDRTKAVAHYTEAIECLVDASAQKPTDEEEKQLERLWVVCFANRAAAWLLEGPGQDAKKALDDATEAVKRDEGYAKGYYRQAKARQILQDTPAAIQILVNALRKPSLAADKGLNDTLVELFGGLPDNISELTVFCRKVFRGTPSVEGLTELRRRVEEHVKKVAGPETTVDSLILAGDMD</sequence>
<gene>
    <name evidence="3" type="ORF">EIP91_001848</name>
</gene>
<protein>
    <submittedName>
        <fullName evidence="3">Uncharacterized protein</fullName>
    </submittedName>
</protein>
<dbReference type="PANTHER" id="PTHR22904">
    <property type="entry name" value="TPR REPEAT CONTAINING PROTEIN"/>
    <property type="match status" value="1"/>
</dbReference>
<dbReference type="Gene3D" id="1.25.40.10">
    <property type="entry name" value="Tetratricopeptide repeat domain"/>
    <property type="match status" value="1"/>
</dbReference>
<evidence type="ECO:0000313" key="3">
    <source>
        <dbReference type="EMBL" id="TCD66090.1"/>
    </source>
</evidence>
<keyword evidence="4" id="KW-1185">Reference proteome</keyword>
<dbReference type="STRING" id="92696.A0A4R0RD92"/>
<proteinExistence type="predicted"/>
<reference evidence="3 4" key="1">
    <citation type="submission" date="2018-11" db="EMBL/GenBank/DDBJ databases">
        <title>Genome assembly of Steccherinum ochraceum LE-BIN_3174, the white-rot fungus of the Steccherinaceae family (The Residual Polyporoid clade, Polyporales, Basidiomycota).</title>
        <authorList>
            <person name="Fedorova T.V."/>
            <person name="Glazunova O.A."/>
            <person name="Landesman E.O."/>
            <person name="Moiseenko K.V."/>
            <person name="Psurtseva N.V."/>
            <person name="Savinova O.S."/>
            <person name="Shakhova N.V."/>
            <person name="Tyazhelova T.V."/>
            <person name="Vasina D.V."/>
        </authorList>
    </citation>
    <scope>NUCLEOTIDE SEQUENCE [LARGE SCALE GENOMIC DNA]</scope>
    <source>
        <strain evidence="3 4">LE-BIN_3174</strain>
    </source>
</reference>
<name>A0A4R0RD92_9APHY</name>
<dbReference type="SUPFAM" id="SSF48452">
    <property type="entry name" value="TPR-like"/>
    <property type="match status" value="1"/>
</dbReference>
<evidence type="ECO:0000313" key="4">
    <source>
        <dbReference type="Proteomes" id="UP000292702"/>
    </source>
</evidence>
<dbReference type="AlphaFoldDB" id="A0A4R0RD92"/>
<dbReference type="OrthoDB" id="2942533at2759"/>
<evidence type="ECO:0000256" key="2">
    <source>
        <dbReference type="ARBA" id="ARBA00022803"/>
    </source>
</evidence>
<keyword evidence="2" id="KW-0802">TPR repeat</keyword>
<dbReference type="PANTHER" id="PTHR22904:SF523">
    <property type="entry name" value="STRESS-INDUCED-PHOSPHOPROTEIN 1"/>
    <property type="match status" value="1"/>
</dbReference>
<organism evidence="3 4">
    <name type="scientific">Steccherinum ochraceum</name>
    <dbReference type="NCBI Taxonomy" id="92696"/>
    <lineage>
        <taxon>Eukaryota</taxon>
        <taxon>Fungi</taxon>
        <taxon>Dikarya</taxon>
        <taxon>Basidiomycota</taxon>
        <taxon>Agaricomycotina</taxon>
        <taxon>Agaricomycetes</taxon>
        <taxon>Polyporales</taxon>
        <taxon>Steccherinaceae</taxon>
        <taxon>Steccherinum</taxon>
    </lineage>
</organism>